<evidence type="ECO:0000313" key="3">
    <source>
        <dbReference type="Proteomes" id="UP000815325"/>
    </source>
</evidence>
<feature type="region of interest" description="Disordered" evidence="1">
    <location>
        <begin position="80"/>
        <end position="110"/>
    </location>
</feature>
<evidence type="ECO:0000313" key="2">
    <source>
        <dbReference type="EMBL" id="KAF5839187.1"/>
    </source>
</evidence>
<reference evidence="2" key="1">
    <citation type="submission" date="2017-08" db="EMBL/GenBank/DDBJ databases">
        <authorList>
            <person name="Polle J.E."/>
            <person name="Barry K."/>
            <person name="Cushman J."/>
            <person name="Schmutz J."/>
            <person name="Tran D."/>
            <person name="Hathwaick L.T."/>
            <person name="Yim W.C."/>
            <person name="Jenkins J."/>
            <person name="Mckie-Krisberg Z.M."/>
            <person name="Prochnik S."/>
            <person name="Lindquist E."/>
            <person name="Dockter R.B."/>
            <person name="Adam C."/>
            <person name="Molina H."/>
            <person name="Bunkerborg J."/>
            <person name="Jin E."/>
            <person name="Buchheim M."/>
            <person name="Magnuson J."/>
        </authorList>
    </citation>
    <scope>NUCLEOTIDE SEQUENCE</scope>
    <source>
        <strain evidence="2">CCAP 19/18</strain>
    </source>
</reference>
<sequence>MLVSGSIPLPRPCLHSLHMLPHGIHSSSPPGRWSACAQPVARSSGTGTAASAERLTSNRQSAQDLIRMVNMRTLGRNEARKAEGMQGAGTSQPSGPQKSTKPRKRKITDEENEAGLRWLARCLMGVYQGFGQTEEEALQELRRLRVRCYSRNASTRRFFVEDGRIKGSFSRPHLVTALNLQLNPGCSGSTVQKQFTQTIAKMSPEQAERGMRWLAEGLTGAFIGMGETQDETVQILKKMGVACTCIGERGTKRYFSIFGRPGRFVGRPAVVQALNLKVLDRAKAAKYVGGSVASTFDVNEQENEGALVWLAGHIMLGSDGEMGETLEEVVDELKRRKVRCVRIEKRATNPRRFFQVGDDPKAYPGLSQTLEALGF</sequence>
<keyword evidence="3" id="KW-1185">Reference proteome</keyword>
<dbReference type="EMBL" id="MU069552">
    <property type="protein sequence ID" value="KAF5839187.1"/>
    <property type="molecule type" value="Genomic_DNA"/>
</dbReference>
<dbReference type="Proteomes" id="UP000815325">
    <property type="component" value="Unassembled WGS sequence"/>
</dbReference>
<gene>
    <name evidence="2" type="ORF">DUNSADRAFT_1414</name>
</gene>
<feature type="compositionally biased region" description="Polar residues" evidence="1">
    <location>
        <begin position="88"/>
        <end position="99"/>
    </location>
</feature>
<protein>
    <submittedName>
        <fullName evidence="2">Uncharacterized protein</fullName>
    </submittedName>
</protein>
<proteinExistence type="predicted"/>
<comment type="caution">
    <text evidence="2">The sequence shown here is derived from an EMBL/GenBank/DDBJ whole genome shotgun (WGS) entry which is preliminary data.</text>
</comment>
<name>A0ABQ7GXB5_DUNSA</name>
<accession>A0ABQ7GXB5</accession>
<organism evidence="2 3">
    <name type="scientific">Dunaliella salina</name>
    <name type="common">Green alga</name>
    <name type="synonym">Protococcus salinus</name>
    <dbReference type="NCBI Taxonomy" id="3046"/>
    <lineage>
        <taxon>Eukaryota</taxon>
        <taxon>Viridiplantae</taxon>
        <taxon>Chlorophyta</taxon>
        <taxon>core chlorophytes</taxon>
        <taxon>Chlorophyceae</taxon>
        <taxon>CS clade</taxon>
        <taxon>Chlamydomonadales</taxon>
        <taxon>Dunaliellaceae</taxon>
        <taxon>Dunaliella</taxon>
    </lineage>
</organism>
<evidence type="ECO:0000256" key="1">
    <source>
        <dbReference type="SAM" id="MobiDB-lite"/>
    </source>
</evidence>